<accession>F4QSR1</accession>
<evidence type="ECO:0000256" key="1">
    <source>
        <dbReference type="ARBA" id="ARBA00008231"/>
    </source>
</evidence>
<dbReference type="HOGENOM" id="CLU_047893_3_0_5"/>
<keyword evidence="5" id="KW-1185">Reference proteome</keyword>
<comment type="similarity">
    <text evidence="1">Belongs to the ATP12 family.</text>
</comment>
<evidence type="ECO:0000313" key="5">
    <source>
        <dbReference type="Proteomes" id="UP000006512"/>
    </source>
</evidence>
<dbReference type="InterPro" id="IPR023335">
    <property type="entry name" value="ATP12_ortho_dom_sf"/>
</dbReference>
<dbReference type="Pfam" id="PF07542">
    <property type="entry name" value="ATP12"/>
    <property type="match status" value="1"/>
</dbReference>
<dbReference type="SUPFAM" id="SSF160909">
    <property type="entry name" value="ATP12-like"/>
    <property type="match status" value="1"/>
</dbReference>
<dbReference type="Proteomes" id="UP000006512">
    <property type="component" value="Unassembled WGS sequence"/>
</dbReference>
<dbReference type="OrthoDB" id="9797825at2"/>
<dbReference type="InterPro" id="IPR042272">
    <property type="entry name" value="ATP12_ATP_synth-F1-assembly_N"/>
</dbReference>
<dbReference type="AlphaFoldDB" id="F4QSR1"/>
<proteinExistence type="inferred from homology"/>
<dbReference type="InterPro" id="IPR011419">
    <property type="entry name" value="ATP12_ATP_synth-F1-assembly"/>
</dbReference>
<dbReference type="eggNOG" id="COG5387">
    <property type="taxonomic scope" value="Bacteria"/>
</dbReference>
<sequence>MPSDKPAKRADQLGHRPKRFWKEVTVTEGLGIALDGRPVKTPSGAHLVLPVHTLAHPVAAEWAAVGEHVDYDAMPLTRLGFAAIDRMPDIQDEIVSEVLRYAETDLICYPSEYPESLIAQEAELWDPVLHWARQDLGLEFHQNLTLIHRPQPAQTLERLQAFVRGMTPYEQAGLMSATPLLGSVVLAMALWHGHLTGEAAFVASTVGETFQAGIWGNDTEADQRRNGMKAQAVSLEIWFSGLR</sequence>
<dbReference type="Gene3D" id="1.10.3580.10">
    <property type="entry name" value="ATP12 ATPase"/>
    <property type="match status" value="1"/>
</dbReference>
<dbReference type="RefSeq" id="WP_006274977.1">
    <property type="nucleotide sequence ID" value="NZ_GL883080.1"/>
</dbReference>
<gene>
    <name evidence="4" type="ORF">ABI_42040</name>
</gene>
<reference evidence="5" key="1">
    <citation type="submission" date="2011-03" db="EMBL/GenBank/DDBJ databases">
        <title>Draft genome sequence of Brevundimonas diminuta.</title>
        <authorList>
            <person name="Brown P.J.B."/>
            <person name="Buechlein A."/>
            <person name="Hemmerich C."/>
            <person name="Brun Y.V."/>
        </authorList>
    </citation>
    <scope>NUCLEOTIDE SEQUENCE [LARGE SCALE GENOMIC DNA]</scope>
    <source>
        <strain evidence="5">C19</strain>
    </source>
</reference>
<evidence type="ECO:0000313" key="4">
    <source>
        <dbReference type="EMBL" id="EGF89781.1"/>
    </source>
</evidence>
<organism evidence="4 5">
    <name type="scientific">Asticcacaulis biprosthecium C19</name>
    <dbReference type="NCBI Taxonomy" id="715226"/>
    <lineage>
        <taxon>Bacteria</taxon>
        <taxon>Pseudomonadati</taxon>
        <taxon>Pseudomonadota</taxon>
        <taxon>Alphaproteobacteria</taxon>
        <taxon>Caulobacterales</taxon>
        <taxon>Caulobacteraceae</taxon>
        <taxon>Asticcacaulis</taxon>
    </lineage>
</organism>
<dbReference type="Gene3D" id="3.30.2180.10">
    <property type="entry name" value="ATP12-like"/>
    <property type="match status" value="1"/>
</dbReference>
<dbReference type="PANTHER" id="PTHR21013:SF10">
    <property type="entry name" value="ATP SYNTHASE MITOCHONDRIAL F1 COMPLEX ASSEMBLY FACTOR 2"/>
    <property type="match status" value="1"/>
</dbReference>
<evidence type="ECO:0000256" key="3">
    <source>
        <dbReference type="ARBA" id="ARBA00023186"/>
    </source>
</evidence>
<evidence type="ECO:0000256" key="2">
    <source>
        <dbReference type="ARBA" id="ARBA00022946"/>
    </source>
</evidence>
<keyword evidence="3" id="KW-0143">Chaperone</keyword>
<dbReference type="EMBL" id="GL883080">
    <property type="protein sequence ID" value="EGF89781.1"/>
    <property type="molecule type" value="Genomic_DNA"/>
</dbReference>
<name>F4QSR1_9CAUL</name>
<keyword evidence="2" id="KW-0809">Transit peptide</keyword>
<dbReference type="PANTHER" id="PTHR21013">
    <property type="entry name" value="ATP SYNTHASE MITOCHONDRIAL F1 COMPLEX ASSEMBLY FACTOR 2/ATP12 PROTEIN, MITOCHONDRIAL PRECURSOR"/>
    <property type="match status" value="1"/>
</dbReference>
<dbReference type="GO" id="GO:0043461">
    <property type="term" value="P:proton-transporting ATP synthase complex assembly"/>
    <property type="evidence" value="ECO:0007669"/>
    <property type="project" value="InterPro"/>
</dbReference>
<protein>
    <submittedName>
        <fullName evidence="4">ATP12 chaperone family protein</fullName>
    </submittedName>
</protein>
<dbReference type="STRING" id="715226.ABI_42040"/>